<organism evidence="2 3">
    <name type="scientific">Durusdinium trenchii</name>
    <dbReference type="NCBI Taxonomy" id="1381693"/>
    <lineage>
        <taxon>Eukaryota</taxon>
        <taxon>Sar</taxon>
        <taxon>Alveolata</taxon>
        <taxon>Dinophyceae</taxon>
        <taxon>Suessiales</taxon>
        <taxon>Symbiodiniaceae</taxon>
        <taxon>Durusdinium</taxon>
    </lineage>
</organism>
<sequence length="208" mass="22323">VLLCRHGETDANAKGIIQGAGIDPPLNGTGRAQAERLGAAVQSVKLGLVVSSCLKRAKTTAQLVAQVAGHRGEVVEHADLNEMAYGDLEGKVLRDVMPELKAVSKRWAEGDHDHGCPGGGETPNEVLERGLRGLRHVLETHQPRDAVLVVGHSRFNKVLLSHLTGKPMHRLPQDNACVNVISYSHDTKTFVVEHVNLAADVLTAEAKL</sequence>
<evidence type="ECO:0000313" key="2">
    <source>
        <dbReference type="EMBL" id="CAK9050948.1"/>
    </source>
</evidence>
<accession>A0ABP0MID9</accession>
<keyword evidence="3" id="KW-1185">Reference proteome</keyword>
<dbReference type="SUPFAM" id="SSF53254">
    <property type="entry name" value="Phosphoglycerate mutase-like"/>
    <property type="match status" value="1"/>
</dbReference>
<dbReference type="SMART" id="SM00855">
    <property type="entry name" value="PGAM"/>
    <property type="match status" value="1"/>
</dbReference>
<dbReference type="PANTHER" id="PTHR46517:SF1">
    <property type="entry name" value="FRUCTOSE-2,6-BISPHOSPHATASE TIGAR"/>
    <property type="match status" value="1"/>
</dbReference>
<comment type="caution">
    <text evidence="2">The sequence shown here is derived from an EMBL/GenBank/DDBJ whole genome shotgun (WGS) entry which is preliminary data.</text>
</comment>
<dbReference type="InterPro" id="IPR013078">
    <property type="entry name" value="His_Pase_superF_clade-1"/>
</dbReference>
<reference evidence="2 3" key="1">
    <citation type="submission" date="2024-02" db="EMBL/GenBank/DDBJ databases">
        <authorList>
            <person name="Chen Y."/>
            <person name="Shah S."/>
            <person name="Dougan E. K."/>
            <person name="Thang M."/>
            <person name="Chan C."/>
        </authorList>
    </citation>
    <scope>NUCLEOTIDE SEQUENCE [LARGE SCALE GENOMIC DNA]</scope>
</reference>
<dbReference type="EMBL" id="CAXAMM010021985">
    <property type="protein sequence ID" value="CAK9050948.1"/>
    <property type="molecule type" value="Genomic_DNA"/>
</dbReference>
<dbReference type="CDD" id="cd07067">
    <property type="entry name" value="HP_PGM_like"/>
    <property type="match status" value="1"/>
</dbReference>
<proteinExistence type="predicted"/>
<keyword evidence="1" id="KW-0378">Hydrolase</keyword>
<dbReference type="PROSITE" id="PS00175">
    <property type="entry name" value="PG_MUTASE"/>
    <property type="match status" value="1"/>
</dbReference>
<gene>
    <name evidence="2" type="ORF">SCF082_LOCUS28020</name>
</gene>
<dbReference type="Proteomes" id="UP001642464">
    <property type="component" value="Unassembled WGS sequence"/>
</dbReference>
<dbReference type="InterPro" id="IPR051695">
    <property type="entry name" value="Phosphoglycerate_Mutase"/>
</dbReference>
<dbReference type="InterPro" id="IPR001345">
    <property type="entry name" value="PG/BPGM_mutase_AS"/>
</dbReference>
<name>A0ABP0MID9_9DINO</name>
<dbReference type="Pfam" id="PF00300">
    <property type="entry name" value="His_Phos_1"/>
    <property type="match status" value="1"/>
</dbReference>
<dbReference type="InterPro" id="IPR029033">
    <property type="entry name" value="His_PPase_superfam"/>
</dbReference>
<dbReference type="PANTHER" id="PTHR46517">
    <property type="entry name" value="FRUCTOSE-2,6-BISPHOSPHATASE TIGAR"/>
    <property type="match status" value="1"/>
</dbReference>
<dbReference type="Gene3D" id="3.40.50.1240">
    <property type="entry name" value="Phosphoglycerate mutase-like"/>
    <property type="match status" value="1"/>
</dbReference>
<evidence type="ECO:0000313" key="3">
    <source>
        <dbReference type="Proteomes" id="UP001642464"/>
    </source>
</evidence>
<evidence type="ECO:0000256" key="1">
    <source>
        <dbReference type="ARBA" id="ARBA00022801"/>
    </source>
</evidence>
<protein>
    <submittedName>
        <fullName evidence="2">Uncharacterized phosphatase PhoE</fullName>
    </submittedName>
</protein>
<feature type="non-terminal residue" evidence="2">
    <location>
        <position position="1"/>
    </location>
</feature>
<dbReference type="PIRSF" id="PIRSF000709">
    <property type="entry name" value="6PFK_2-Ptase"/>
    <property type="match status" value="1"/>
</dbReference>